<sequence length="496" mass="56294">MNMNRGFITYALMVAVVFIIATFQVKAAIKIKKEVYPANYIILDNDNRYTATQLTLKRNGKGILKQQTRSRINWEQAADGTVIKFDQPMIVSRFENAPNSVIRIELTQVQLIHQNGSIYQSIRHHNVVDDSSNDVIETFTEQSSVTLLEKQDLAGWHLDLVGKKWTVDGVELLTYPEQPYFSDLASASAHFISKKQGEFTFFNGEKAPFKWRIKNNKLIIKAYINGKKIKYTFWQTNPVGSVGMEFVANVSQGSGVKWHTRRGMFIEQQVEVFDLDSIVGSWHLGSRQYDHYADNITVPNIVHPGSRWELTDNGTFLRFKLTHPELGSVVDCPDDTCYLACKFTHRLIAKEGNTFYMENGVISEFEPMSPLKLNNASVSVVEFDPAHGVEQFSHSWLDHATLTFNNEQGSDKLRFIAQTQPDGKIHYTVRSMHSNSELGTYSVANSVLSIVTEHVTTHFKMLSFSRDQLTACKYSEAQTCDDGEVIKIDLHNGVLN</sequence>
<comment type="caution">
    <text evidence="1">The sequence shown here is derived from an EMBL/GenBank/DDBJ whole genome shotgun (WGS) entry which is preliminary data.</text>
</comment>
<evidence type="ECO:0000313" key="1">
    <source>
        <dbReference type="EMBL" id="MBE0368557.1"/>
    </source>
</evidence>
<name>A0ABR9ECK8_9GAMM</name>
<reference evidence="1 2" key="1">
    <citation type="submission" date="2015-03" db="EMBL/GenBank/DDBJ databases">
        <title>Genome sequence of Pseudoalteromonas aurantia.</title>
        <authorList>
            <person name="Xie B.-B."/>
            <person name="Rong J.-C."/>
            <person name="Qin Q.-L."/>
            <person name="Zhang Y.-Z."/>
        </authorList>
    </citation>
    <scope>NUCLEOTIDE SEQUENCE [LARGE SCALE GENOMIC DNA]</scope>
    <source>
        <strain evidence="1 2">208</strain>
    </source>
</reference>
<dbReference type="RefSeq" id="WP_192507817.1">
    <property type="nucleotide sequence ID" value="NZ_AQGV01000012.1"/>
</dbReference>
<dbReference type="Proteomes" id="UP000615755">
    <property type="component" value="Unassembled WGS sequence"/>
</dbReference>
<evidence type="ECO:0000313" key="2">
    <source>
        <dbReference type="Proteomes" id="UP000615755"/>
    </source>
</evidence>
<organism evidence="1 2">
    <name type="scientific">Pseudoalteromonas aurantia 208</name>
    <dbReference type="NCBI Taxonomy" id="1314867"/>
    <lineage>
        <taxon>Bacteria</taxon>
        <taxon>Pseudomonadati</taxon>
        <taxon>Pseudomonadota</taxon>
        <taxon>Gammaproteobacteria</taxon>
        <taxon>Alteromonadales</taxon>
        <taxon>Pseudoalteromonadaceae</taxon>
        <taxon>Pseudoalteromonas</taxon>
    </lineage>
</organism>
<gene>
    <name evidence="1" type="ORF">PAUR_a2184</name>
</gene>
<proteinExistence type="predicted"/>
<accession>A0ABR9ECK8</accession>
<protein>
    <submittedName>
        <fullName evidence="1">Uncharacterized protein</fullName>
    </submittedName>
</protein>
<keyword evidence="2" id="KW-1185">Reference proteome</keyword>
<dbReference type="EMBL" id="AQGV01000012">
    <property type="protein sequence ID" value="MBE0368557.1"/>
    <property type="molecule type" value="Genomic_DNA"/>
</dbReference>